<dbReference type="SMART" id="SM00342">
    <property type="entry name" value="HTH_ARAC"/>
    <property type="match status" value="1"/>
</dbReference>
<keyword evidence="3" id="KW-0804">Transcription</keyword>
<dbReference type="Pfam" id="PF12833">
    <property type="entry name" value="HTH_18"/>
    <property type="match status" value="1"/>
</dbReference>
<dbReference type="PROSITE" id="PS01124">
    <property type="entry name" value="HTH_ARAC_FAMILY_2"/>
    <property type="match status" value="1"/>
</dbReference>
<evidence type="ECO:0000256" key="3">
    <source>
        <dbReference type="ARBA" id="ARBA00023163"/>
    </source>
</evidence>
<evidence type="ECO:0000259" key="4">
    <source>
        <dbReference type="PROSITE" id="PS01124"/>
    </source>
</evidence>
<dbReference type="InterPro" id="IPR028082">
    <property type="entry name" value="Peripla_BP_I"/>
</dbReference>
<dbReference type="PANTHER" id="PTHR30146">
    <property type="entry name" value="LACI-RELATED TRANSCRIPTIONAL REPRESSOR"/>
    <property type="match status" value="1"/>
</dbReference>
<dbReference type="SUPFAM" id="SSF46689">
    <property type="entry name" value="Homeodomain-like"/>
    <property type="match status" value="2"/>
</dbReference>
<proteinExistence type="predicted"/>
<organism evidence="5 6">
    <name type="scientific">Coraliomargarita akajimensis (strain DSM 45221 / IAM 15411 / JCM 23193 / KCTC 12865 / 04OKA010-24)</name>
    <dbReference type="NCBI Taxonomy" id="583355"/>
    <lineage>
        <taxon>Bacteria</taxon>
        <taxon>Pseudomonadati</taxon>
        <taxon>Verrucomicrobiota</taxon>
        <taxon>Opitutia</taxon>
        <taxon>Puniceicoccales</taxon>
        <taxon>Coraliomargaritaceae</taxon>
        <taxon>Coraliomargarita</taxon>
    </lineage>
</organism>
<dbReference type="AlphaFoldDB" id="D5EQZ2"/>
<keyword evidence="2" id="KW-0238">DNA-binding</keyword>
<accession>D5EQZ2</accession>
<reference evidence="5 6" key="1">
    <citation type="journal article" date="2010" name="Stand. Genomic Sci.">
        <title>Complete genome sequence of Coraliomargarita akajimensis type strain (04OKA010-24).</title>
        <authorList>
            <person name="Mavromatis K."/>
            <person name="Abt B."/>
            <person name="Brambilla E."/>
            <person name="Lapidus A."/>
            <person name="Copeland A."/>
            <person name="Deshpande S."/>
            <person name="Nolan M."/>
            <person name="Lucas S."/>
            <person name="Tice H."/>
            <person name="Cheng J.F."/>
            <person name="Han C."/>
            <person name="Detter J.C."/>
            <person name="Woyke T."/>
            <person name="Goodwin L."/>
            <person name="Pitluck S."/>
            <person name="Held B."/>
            <person name="Brettin T."/>
            <person name="Tapia R."/>
            <person name="Ivanova N."/>
            <person name="Mikhailova N."/>
            <person name="Pati A."/>
            <person name="Liolios K."/>
            <person name="Chen A."/>
            <person name="Palaniappan K."/>
            <person name="Land M."/>
            <person name="Hauser L."/>
            <person name="Chang Y.J."/>
            <person name="Jeffries C.D."/>
            <person name="Rohde M."/>
            <person name="Goker M."/>
            <person name="Bristow J."/>
            <person name="Eisen J.A."/>
            <person name="Markowitz V."/>
            <person name="Hugenholtz P."/>
            <person name="Klenk H.P."/>
            <person name="Kyrpides N.C."/>
        </authorList>
    </citation>
    <scope>NUCLEOTIDE SEQUENCE [LARGE SCALE GENOMIC DNA]</scope>
    <source>
        <strain evidence="6">DSM 45221 / IAM 15411 / JCM 23193 / KCTC 12865</strain>
    </source>
</reference>
<keyword evidence="6" id="KW-1185">Reference proteome</keyword>
<dbReference type="OrthoDB" id="9792510at2"/>
<evidence type="ECO:0000313" key="6">
    <source>
        <dbReference type="Proteomes" id="UP000000925"/>
    </source>
</evidence>
<dbReference type="KEGG" id="caa:Caka_0963"/>
<dbReference type="EMBL" id="CP001998">
    <property type="protein sequence ID" value="ADE53985.1"/>
    <property type="molecule type" value="Genomic_DNA"/>
</dbReference>
<dbReference type="eggNOG" id="COG1609">
    <property type="taxonomic scope" value="Bacteria"/>
</dbReference>
<sequence>MKRPLRSMPKIALLMRGERNYERELLSGIADYANLHGPWQFFRNVSYLPDEQLEPDRLIKSWQPDALIVRESSPHIYDQILRAKLPVVYSPTTEVRDDLQNIVVNDLEVGRLAAQHLYENGFRDFAYCGVSDLFFWSRLRRRGFCEQINDYGHDVHCFESDTGEEYLSWHPRYPELKDWLHRLPAHTGLMACTDDFSLLVQEACIAIGRSIPDDIGLIGVGDDASVCELATTPLSSVALNIRHAGYRAAQHLAYALNQTSAPRPPTEPSTILIEPTHVVARRSTDPTDTQDAEVAKALTFITEQVNQPIDVSDVVAQVSLSRRALYDRFQAATGQAISTYIRQRRLEHFSRLLLETNLTIGEIAYSMGYESDTNVSRLFKKHHGMTPLAYRRKHTVK</sequence>
<dbReference type="InterPro" id="IPR046335">
    <property type="entry name" value="LacI/GalR-like_sensor"/>
</dbReference>
<dbReference type="SUPFAM" id="SSF53822">
    <property type="entry name" value="Periplasmic binding protein-like I"/>
    <property type="match status" value="1"/>
</dbReference>
<dbReference type="InterPro" id="IPR009057">
    <property type="entry name" value="Homeodomain-like_sf"/>
</dbReference>
<dbReference type="STRING" id="583355.Caka_0963"/>
<name>D5EQZ2_CORAD</name>
<dbReference type="Pfam" id="PF13377">
    <property type="entry name" value="Peripla_BP_3"/>
    <property type="match status" value="1"/>
</dbReference>
<dbReference type="HOGENOM" id="CLU_042405_1_0_0"/>
<dbReference type="Gene3D" id="3.40.50.2300">
    <property type="match status" value="2"/>
</dbReference>
<gene>
    <name evidence="5" type="ordered locus">Caka_0963</name>
</gene>
<keyword evidence="1" id="KW-0805">Transcription regulation</keyword>
<dbReference type="InterPro" id="IPR018060">
    <property type="entry name" value="HTH_AraC"/>
</dbReference>
<evidence type="ECO:0000313" key="5">
    <source>
        <dbReference type="EMBL" id="ADE53985.1"/>
    </source>
</evidence>
<dbReference type="Proteomes" id="UP000000925">
    <property type="component" value="Chromosome"/>
</dbReference>
<dbReference type="CDD" id="cd01543">
    <property type="entry name" value="PBP1_XylR"/>
    <property type="match status" value="1"/>
</dbReference>
<dbReference type="Gene3D" id="1.10.10.60">
    <property type="entry name" value="Homeodomain-like"/>
    <property type="match status" value="2"/>
</dbReference>
<dbReference type="GO" id="GO:0000976">
    <property type="term" value="F:transcription cis-regulatory region binding"/>
    <property type="evidence" value="ECO:0007669"/>
    <property type="project" value="TreeGrafter"/>
</dbReference>
<dbReference type="RefSeq" id="WP_013042709.1">
    <property type="nucleotide sequence ID" value="NC_014008.1"/>
</dbReference>
<dbReference type="eggNOG" id="COG2207">
    <property type="taxonomic scope" value="Bacteria"/>
</dbReference>
<evidence type="ECO:0000256" key="2">
    <source>
        <dbReference type="ARBA" id="ARBA00023125"/>
    </source>
</evidence>
<evidence type="ECO:0000256" key="1">
    <source>
        <dbReference type="ARBA" id="ARBA00023015"/>
    </source>
</evidence>
<protein>
    <submittedName>
        <fullName evidence="5">Transcriptional regulator, AraC family</fullName>
    </submittedName>
</protein>
<feature type="domain" description="HTH araC/xylS-type" evidence="4">
    <location>
        <begin position="295"/>
        <end position="393"/>
    </location>
</feature>
<dbReference type="GO" id="GO:0003700">
    <property type="term" value="F:DNA-binding transcription factor activity"/>
    <property type="evidence" value="ECO:0007669"/>
    <property type="project" value="InterPro"/>
</dbReference>
<dbReference type="PANTHER" id="PTHR30146:SF24">
    <property type="entry name" value="XYLOSE OPERON REGULATORY PROTEIN"/>
    <property type="match status" value="1"/>
</dbReference>